<name>A0A7G1HVX8_9BACT</name>
<evidence type="ECO:0000313" key="3">
    <source>
        <dbReference type="EMBL" id="BCI62554.1"/>
    </source>
</evidence>
<dbReference type="InterPro" id="IPR040794">
    <property type="entry name" value="CE2_N"/>
</dbReference>
<dbReference type="Gene3D" id="2.60.120.260">
    <property type="entry name" value="Galactose-binding domain-like"/>
    <property type="match status" value="1"/>
</dbReference>
<dbReference type="RefSeq" id="WP_021929471.1">
    <property type="nucleotide sequence ID" value="NZ_AP023322.1"/>
</dbReference>
<sequence length="375" mass="41791">MKNTEKFLSRIHCHRPILYFLAILFFFTTNSCSSAPVISPENAIIPETPEDTNTPEIKTPGDGNITDKNILYVGRWDKSDNTVFHSYWTGAYLRVNFTGKSIGIKLRSNTSLVVSIDGETPRAVVGQSGITLLNTTTLSEGTHTLLVGSAGQNYEVEFEGLVLDKNAVTYPPDKKLLIEYIGDSITAFGGSDNTPTVNYAWQTAELLGCDHTQISFSGLSLSSGYGCLDTKIGMDSLYFNLKNYNHIHERPVIPWNFSYTPDIVFIFLGTNDECGQAPEEVVSLNSRNMIYKIRQKFNDAEIFVMRPFKGIYENALSSAVRRLNSMGDEKIHFIDTTGWLSESDFSDGTHPNETGTSKIINKLVPTLKPFVKNNF</sequence>
<gene>
    <name evidence="3" type="ORF">Cop2CBH44_09070</name>
</gene>
<dbReference type="InterPro" id="IPR036514">
    <property type="entry name" value="SGNH_hydro_sf"/>
</dbReference>
<dbReference type="Proteomes" id="UP000594042">
    <property type="component" value="Chromosome"/>
</dbReference>
<evidence type="ECO:0000259" key="1">
    <source>
        <dbReference type="Pfam" id="PF13472"/>
    </source>
</evidence>
<protein>
    <submittedName>
        <fullName evidence="3">Endoglucanase</fullName>
    </submittedName>
</protein>
<reference evidence="4" key="1">
    <citation type="submission" date="2020-07" db="EMBL/GenBank/DDBJ databases">
        <title>Complete genome sequencing of Coprobacter sp. strain 2CBH44.</title>
        <authorList>
            <person name="Sakamoto M."/>
            <person name="Murakami T."/>
            <person name="Mori H."/>
        </authorList>
    </citation>
    <scope>NUCLEOTIDE SEQUENCE [LARGE SCALE GENOMIC DNA]</scope>
    <source>
        <strain evidence="4">2CBH44</strain>
    </source>
</reference>
<dbReference type="InterPro" id="IPR052762">
    <property type="entry name" value="PCW_deacetylase/CE"/>
</dbReference>
<dbReference type="AlphaFoldDB" id="A0A7G1HVX8"/>
<organism evidence="3 4">
    <name type="scientific">Coprobacter secundus subsp. similis</name>
    <dbReference type="NCBI Taxonomy" id="2751153"/>
    <lineage>
        <taxon>Bacteria</taxon>
        <taxon>Pseudomonadati</taxon>
        <taxon>Bacteroidota</taxon>
        <taxon>Bacteroidia</taxon>
        <taxon>Bacteroidales</taxon>
        <taxon>Barnesiellaceae</taxon>
        <taxon>Coprobacter</taxon>
    </lineage>
</organism>
<dbReference type="EMBL" id="AP023322">
    <property type="protein sequence ID" value="BCI62554.1"/>
    <property type="molecule type" value="Genomic_DNA"/>
</dbReference>
<dbReference type="Gene3D" id="3.40.50.1110">
    <property type="entry name" value="SGNH hydrolase"/>
    <property type="match status" value="1"/>
</dbReference>
<keyword evidence="4" id="KW-1185">Reference proteome</keyword>
<dbReference type="PANTHER" id="PTHR37834">
    <property type="entry name" value="GDSL-LIKE LIPASE/ACYLHYDROLASE DOMAIN PROTEIN (AFU_ORTHOLOGUE AFUA_2G00620)"/>
    <property type="match status" value="1"/>
</dbReference>
<dbReference type="InterPro" id="IPR013830">
    <property type="entry name" value="SGNH_hydro"/>
</dbReference>
<proteinExistence type="predicted"/>
<feature type="domain" description="Carbohydrate esterase 2 N-terminal" evidence="2">
    <location>
        <begin position="72"/>
        <end position="168"/>
    </location>
</feature>
<dbReference type="SUPFAM" id="SSF52266">
    <property type="entry name" value="SGNH hydrolase"/>
    <property type="match status" value="1"/>
</dbReference>
<dbReference type="GO" id="GO:0016788">
    <property type="term" value="F:hydrolase activity, acting on ester bonds"/>
    <property type="evidence" value="ECO:0007669"/>
    <property type="project" value="UniProtKB-ARBA"/>
</dbReference>
<feature type="domain" description="SGNH hydrolase-type esterase" evidence="1">
    <location>
        <begin position="181"/>
        <end position="355"/>
    </location>
</feature>
<accession>A0A7G1HVX8</accession>
<evidence type="ECO:0000259" key="2">
    <source>
        <dbReference type="Pfam" id="PF17996"/>
    </source>
</evidence>
<dbReference type="PANTHER" id="PTHR37834:SF2">
    <property type="entry name" value="ESTERASE, SGNH HYDROLASE-TYPE"/>
    <property type="match status" value="1"/>
</dbReference>
<evidence type="ECO:0000313" key="4">
    <source>
        <dbReference type="Proteomes" id="UP000594042"/>
    </source>
</evidence>
<dbReference type="Pfam" id="PF17996">
    <property type="entry name" value="CE2_N"/>
    <property type="match status" value="1"/>
</dbReference>
<dbReference type="KEGG" id="copr:Cop2CBH44_09070"/>
<dbReference type="Pfam" id="PF13472">
    <property type="entry name" value="Lipase_GDSL_2"/>
    <property type="match status" value="1"/>
</dbReference>